<reference evidence="2 3" key="1">
    <citation type="submission" date="2019-03" db="EMBL/GenBank/DDBJ databases">
        <title>Genomic Encyclopedia of Type Strains, Phase IV (KMG-IV): sequencing the most valuable type-strain genomes for metagenomic binning, comparative biology and taxonomic classification.</title>
        <authorList>
            <person name="Goeker M."/>
        </authorList>
    </citation>
    <scope>NUCLEOTIDE SEQUENCE [LARGE SCALE GENOMIC DNA]</scope>
    <source>
        <strain evidence="2 3">DSM 45707</strain>
    </source>
</reference>
<keyword evidence="1" id="KW-1133">Transmembrane helix</keyword>
<gene>
    <name evidence="2" type="ORF">EDD58_101171</name>
</gene>
<comment type="caution">
    <text evidence="2">The sequence shown here is derived from an EMBL/GenBank/DDBJ whole genome shotgun (WGS) entry which is preliminary data.</text>
</comment>
<evidence type="ECO:0000313" key="2">
    <source>
        <dbReference type="EMBL" id="TCS96537.1"/>
    </source>
</evidence>
<accession>A0A4V2UVT6</accession>
<evidence type="ECO:0000256" key="1">
    <source>
        <dbReference type="SAM" id="Phobius"/>
    </source>
</evidence>
<keyword evidence="3" id="KW-1185">Reference proteome</keyword>
<name>A0A4V2UVT6_9BACL</name>
<keyword evidence="1" id="KW-0812">Transmembrane</keyword>
<evidence type="ECO:0000313" key="3">
    <source>
        <dbReference type="Proteomes" id="UP000294937"/>
    </source>
</evidence>
<dbReference type="RefSeq" id="WP_131922942.1">
    <property type="nucleotide sequence ID" value="NZ_SMAG01000001.1"/>
</dbReference>
<sequence length="94" mass="11022">MFVVEMILVLNLIGQLSVLDIFLGGTEVRGYSEYLSKTFEWLGLIGQDRAYILVYPWLMVILVGCYLLLLLSFYLLSKGLEKKYQHQYNKYPYL</sequence>
<keyword evidence="1" id="KW-0472">Membrane</keyword>
<dbReference type="Proteomes" id="UP000294937">
    <property type="component" value="Unassembled WGS sequence"/>
</dbReference>
<dbReference type="OrthoDB" id="9814383at2"/>
<organism evidence="2 3">
    <name type="scientific">Hazenella coriacea</name>
    <dbReference type="NCBI Taxonomy" id="1179467"/>
    <lineage>
        <taxon>Bacteria</taxon>
        <taxon>Bacillati</taxon>
        <taxon>Bacillota</taxon>
        <taxon>Bacilli</taxon>
        <taxon>Bacillales</taxon>
        <taxon>Thermoactinomycetaceae</taxon>
        <taxon>Hazenella</taxon>
    </lineage>
</organism>
<evidence type="ECO:0008006" key="4">
    <source>
        <dbReference type="Google" id="ProtNLM"/>
    </source>
</evidence>
<dbReference type="EMBL" id="SMAG01000001">
    <property type="protein sequence ID" value="TCS96537.1"/>
    <property type="molecule type" value="Genomic_DNA"/>
</dbReference>
<dbReference type="AlphaFoldDB" id="A0A4V2UVT6"/>
<protein>
    <recommendedName>
        <fullName evidence="4">Peptide/nickel transport system permease protein</fullName>
    </recommendedName>
</protein>
<feature type="transmembrane region" description="Helical" evidence="1">
    <location>
        <begin position="54"/>
        <end position="76"/>
    </location>
</feature>
<proteinExistence type="predicted"/>